<accession>A0AAD6VW83</accession>
<evidence type="ECO:0000256" key="6">
    <source>
        <dbReference type="SAM" id="MobiDB-lite"/>
    </source>
</evidence>
<evidence type="ECO:0000256" key="4">
    <source>
        <dbReference type="ARBA" id="ARBA00023004"/>
    </source>
</evidence>
<evidence type="ECO:0000256" key="3">
    <source>
        <dbReference type="ARBA" id="ARBA00023002"/>
    </source>
</evidence>
<dbReference type="PANTHER" id="PTHR16557">
    <property type="entry name" value="ALKYLATED DNA REPAIR PROTEIN ALKB-RELATED"/>
    <property type="match status" value="1"/>
</dbReference>
<comment type="caution">
    <text evidence="8">The sequence shown here is derived from an EMBL/GenBank/DDBJ whole genome shotgun (WGS) entry which is preliminary data.</text>
</comment>
<keyword evidence="3" id="KW-0560">Oxidoreductase</keyword>
<feature type="binding site" evidence="5">
    <location>
        <position position="371"/>
    </location>
    <ligand>
        <name>Fe cation</name>
        <dbReference type="ChEBI" id="CHEBI:24875"/>
        <note>catalytic</note>
    </ligand>
</feature>
<keyword evidence="2" id="KW-0223">Dioxygenase</keyword>
<evidence type="ECO:0000313" key="8">
    <source>
        <dbReference type="EMBL" id="KAJ7219193.1"/>
    </source>
</evidence>
<feature type="domain" description="Fe2OG dioxygenase" evidence="7">
    <location>
        <begin position="296"/>
        <end position="414"/>
    </location>
</feature>
<dbReference type="EMBL" id="JARJCW010000011">
    <property type="protein sequence ID" value="KAJ7219193.1"/>
    <property type="molecule type" value="Genomic_DNA"/>
</dbReference>
<dbReference type="InterPro" id="IPR004574">
    <property type="entry name" value="Alkb"/>
</dbReference>
<dbReference type="Gene3D" id="2.60.120.590">
    <property type="entry name" value="Alpha-ketoglutarate-dependent dioxygenase AlkB-like"/>
    <property type="match status" value="1"/>
</dbReference>
<proteinExistence type="predicted"/>
<feature type="non-terminal residue" evidence="8">
    <location>
        <position position="425"/>
    </location>
</feature>
<feature type="region of interest" description="Disordered" evidence="6">
    <location>
        <begin position="1"/>
        <end position="31"/>
    </location>
</feature>
<dbReference type="InterPro" id="IPR027450">
    <property type="entry name" value="AlkB-like"/>
</dbReference>
<sequence>MSLHDPSSAAYRKARRQYLKSTRNGNNALDPDWTPFRAAEKRFKAQFPPPDLSDVLDLALLSQLRASEVQDGGWRGSCSALDYRELAPKASASNVRAYITSDHPGLVLLPGFLSPEKQRELVRWSLADHAKHPNETNHDVHYILPEEGLWTVYERARRNPSQDILVLPRASTSDLPPADEVLGPRQLINNTAAMPDNFLAISAMPKLPAAPSTTVQATPASALLRKLRWANIGWYYHWGTKQYDFTKGKGKIDDVLADVCQRAVNTIDWDQVYGPTDTLDWGEAGPAWKTWSEDYEPDAGIVNFYQTKDTLMAHVDRSEVCATSPLVSISLGNAAVFLIGGATRDIKPVPVLLRSGDVVIMSGPACRRAYHGVPRILQNTLPQHLAAQPDESQWTPFADYMTTTRININVRQVFPKGFNPNRVGG</sequence>
<dbReference type="PANTHER" id="PTHR16557:SF2">
    <property type="entry name" value="NUCLEIC ACID DIOXYGENASE ALKBH1"/>
    <property type="match status" value="1"/>
</dbReference>
<evidence type="ECO:0000256" key="1">
    <source>
        <dbReference type="ARBA" id="ARBA00022723"/>
    </source>
</evidence>
<dbReference type="GO" id="GO:0005634">
    <property type="term" value="C:nucleus"/>
    <property type="evidence" value="ECO:0007669"/>
    <property type="project" value="TreeGrafter"/>
</dbReference>
<dbReference type="Proteomes" id="UP001219525">
    <property type="component" value="Unassembled WGS sequence"/>
</dbReference>
<dbReference type="InterPro" id="IPR005123">
    <property type="entry name" value="Oxoglu/Fe-dep_dioxygenase_dom"/>
</dbReference>
<organism evidence="8 9">
    <name type="scientific">Mycena pura</name>
    <dbReference type="NCBI Taxonomy" id="153505"/>
    <lineage>
        <taxon>Eukaryota</taxon>
        <taxon>Fungi</taxon>
        <taxon>Dikarya</taxon>
        <taxon>Basidiomycota</taxon>
        <taxon>Agaricomycotina</taxon>
        <taxon>Agaricomycetes</taxon>
        <taxon>Agaricomycetidae</taxon>
        <taxon>Agaricales</taxon>
        <taxon>Marasmiineae</taxon>
        <taxon>Mycenaceae</taxon>
        <taxon>Mycena</taxon>
    </lineage>
</organism>
<reference evidence="8" key="1">
    <citation type="submission" date="2023-03" db="EMBL/GenBank/DDBJ databases">
        <title>Massive genome expansion in bonnet fungi (Mycena s.s.) driven by repeated elements and novel gene families across ecological guilds.</title>
        <authorList>
            <consortium name="Lawrence Berkeley National Laboratory"/>
            <person name="Harder C.B."/>
            <person name="Miyauchi S."/>
            <person name="Viragh M."/>
            <person name="Kuo A."/>
            <person name="Thoen E."/>
            <person name="Andreopoulos B."/>
            <person name="Lu D."/>
            <person name="Skrede I."/>
            <person name="Drula E."/>
            <person name="Henrissat B."/>
            <person name="Morin E."/>
            <person name="Kohler A."/>
            <person name="Barry K."/>
            <person name="LaButti K."/>
            <person name="Morin E."/>
            <person name="Salamov A."/>
            <person name="Lipzen A."/>
            <person name="Mereny Z."/>
            <person name="Hegedus B."/>
            <person name="Baldrian P."/>
            <person name="Stursova M."/>
            <person name="Weitz H."/>
            <person name="Taylor A."/>
            <person name="Grigoriev I.V."/>
            <person name="Nagy L.G."/>
            <person name="Martin F."/>
            <person name="Kauserud H."/>
        </authorList>
    </citation>
    <scope>NUCLEOTIDE SEQUENCE</scope>
    <source>
        <strain evidence="8">9144</strain>
    </source>
</reference>
<dbReference type="Pfam" id="PF13532">
    <property type="entry name" value="2OG-FeII_Oxy_2"/>
    <property type="match status" value="1"/>
</dbReference>
<protein>
    <recommendedName>
        <fullName evidence="7">Fe2OG dioxygenase domain-containing protein</fullName>
    </recommendedName>
</protein>
<keyword evidence="9" id="KW-1185">Reference proteome</keyword>
<evidence type="ECO:0000256" key="5">
    <source>
        <dbReference type="PIRSR" id="PIRSR604574-2"/>
    </source>
</evidence>
<dbReference type="AlphaFoldDB" id="A0AAD6VW83"/>
<evidence type="ECO:0000256" key="2">
    <source>
        <dbReference type="ARBA" id="ARBA00022964"/>
    </source>
</evidence>
<keyword evidence="1 5" id="KW-0479">Metal-binding</keyword>
<dbReference type="GO" id="GO:0046872">
    <property type="term" value="F:metal ion binding"/>
    <property type="evidence" value="ECO:0007669"/>
    <property type="project" value="UniProtKB-KW"/>
</dbReference>
<gene>
    <name evidence="8" type="ORF">GGX14DRAFT_435041</name>
</gene>
<feature type="binding site" evidence="5">
    <location>
        <position position="314"/>
    </location>
    <ligand>
        <name>Fe cation</name>
        <dbReference type="ChEBI" id="CHEBI:24875"/>
        <note>catalytic</note>
    </ligand>
</feature>
<dbReference type="GO" id="GO:0051213">
    <property type="term" value="F:dioxygenase activity"/>
    <property type="evidence" value="ECO:0007669"/>
    <property type="project" value="UniProtKB-KW"/>
</dbReference>
<keyword evidence="4 5" id="KW-0408">Iron</keyword>
<evidence type="ECO:0000313" key="9">
    <source>
        <dbReference type="Proteomes" id="UP001219525"/>
    </source>
</evidence>
<comment type="cofactor">
    <cofactor evidence="5">
        <name>Fe(2+)</name>
        <dbReference type="ChEBI" id="CHEBI:29033"/>
    </cofactor>
    <text evidence="5">Binds 1 Fe(2+) ion per subunit.</text>
</comment>
<dbReference type="PROSITE" id="PS51471">
    <property type="entry name" value="FE2OG_OXY"/>
    <property type="match status" value="1"/>
</dbReference>
<dbReference type="GO" id="GO:0005737">
    <property type="term" value="C:cytoplasm"/>
    <property type="evidence" value="ECO:0007669"/>
    <property type="project" value="TreeGrafter"/>
</dbReference>
<name>A0AAD6VW83_9AGAR</name>
<dbReference type="SUPFAM" id="SSF51197">
    <property type="entry name" value="Clavaminate synthase-like"/>
    <property type="match status" value="1"/>
</dbReference>
<evidence type="ECO:0000259" key="7">
    <source>
        <dbReference type="PROSITE" id="PS51471"/>
    </source>
</evidence>
<feature type="binding site" evidence="5">
    <location>
        <position position="316"/>
    </location>
    <ligand>
        <name>Fe cation</name>
        <dbReference type="ChEBI" id="CHEBI:24875"/>
        <note>catalytic</note>
    </ligand>
</feature>
<dbReference type="InterPro" id="IPR037151">
    <property type="entry name" value="AlkB-like_sf"/>
</dbReference>